<feature type="transmembrane region" description="Helical" evidence="1">
    <location>
        <begin position="44"/>
        <end position="64"/>
    </location>
</feature>
<keyword evidence="1" id="KW-0472">Membrane</keyword>
<feature type="transmembrane region" description="Helical" evidence="1">
    <location>
        <begin position="127"/>
        <end position="148"/>
    </location>
</feature>
<protein>
    <recommendedName>
        <fullName evidence="2">Urease accessory protein UreH-like transmembrane domain-containing protein</fullName>
    </recommendedName>
</protein>
<organism evidence="3 4">
    <name type="scientific">Parapedobacter defluvii</name>
    <dbReference type="NCBI Taxonomy" id="2045106"/>
    <lineage>
        <taxon>Bacteria</taxon>
        <taxon>Pseudomonadati</taxon>
        <taxon>Bacteroidota</taxon>
        <taxon>Sphingobacteriia</taxon>
        <taxon>Sphingobacteriales</taxon>
        <taxon>Sphingobacteriaceae</taxon>
        <taxon>Parapedobacter</taxon>
    </lineage>
</organism>
<name>A0ABQ1L7H3_9SPHI</name>
<dbReference type="Proteomes" id="UP000597338">
    <property type="component" value="Unassembled WGS sequence"/>
</dbReference>
<sequence>MNYLVFAFFMGLLGSLHCIAMCGPLLLAMPADRPSKWTTLGNTLIYQLGRTLMYGLLGLVVGFIGHSINVSGWQQGMSLSIGLLLIGIGVFSISGKHVHRVARMQQFLMRPVIRWIGYWFHRPGGHFIVGILNGLLPCGMVYMALVAALNTETIQGGGTFMLLFGVGTWPAMLSAAIVGNFLKRHVRINLAAWLPIICLVMGGWFMLRGAGLDIPFLSPLIHPEGAITCQ</sequence>
<dbReference type="InterPro" id="IPR039447">
    <property type="entry name" value="UreH-like_TM_dom"/>
</dbReference>
<evidence type="ECO:0000313" key="3">
    <source>
        <dbReference type="EMBL" id="GGC19100.1"/>
    </source>
</evidence>
<feature type="domain" description="Urease accessory protein UreH-like transmembrane" evidence="2">
    <location>
        <begin position="7"/>
        <end position="204"/>
    </location>
</feature>
<evidence type="ECO:0000259" key="2">
    <source>
        <dbReference type="Pfam" id="PF13386"/>
    </source>
</evidence>
<gene>
    <name evidence="3" type="ORF">GCM10011386_08710</name>
</gene>
<dbReference type="RefSeq" id="WP_188747839.1">
    <property type="nucleotide sequence ID" value="NZ_BMIK01000002.1"/>
</dbReference>
<feature type="transmembrane region" description="Helical" evidence="1">
    <location>
        <begin position="160"/>
        <end position="182"/>
    </location>
</feature>
<feature type="transmembrane region" description="Helical" evidence="1">
    <location>
        <begin position="188"/>
        <end position="207"/>
    </location>
</feature>
<dbReference type="Pfam" id="PF13386">
    <property type="entry name" value="DsbD_2"/>
    <property type="match status" value="1"/>
</dbReference>
<feature type="transmembrane region" description="Helical" evidence="1">
    <location>
        <begin position="76"/>
        <end position="94"/>
    </location>
</feature>
<keyword evidence="1" id="KW-1133">Transmembrane helix</keyword>
<keyword evidence="4" id="KW-1185">Reference proteome</keyword>
<keyword evidence="1" id="KW-0812">Transmembrane</keyword>
<dbReference type="EMBL" id="BMIK01000002">
    <property type="protein sequence ID" value="GGC19100.1"/>
    <property type="molecule type" value="Genomic_DNA"/>
</dbReference>
<accession>A0ABQ1L7H3</accession>
<dbReference type="PANTHER" id="PTHR42208:SF1">
    <property type="entry name" value="HEAVY METAL TRANSPORTER"/>
    <property type="match status" value="1"/>
</dbReference>
<comment type="caution">
    <text evidence="3">The sequence shown here is derived from an EMBL/GenBank/DDBJ whole genome shotgun (WGS) entry which is preliminary data.</text>
</comment>
<dbReference type="PANTHER" id="PTHR42208">
    <property type="entry name" value="HEAVY METAL TRANSPORTER-RELATED"/>
    <property type="match status" value="1"/>
</dbReference>
<reference evidence="4" key="1">
    <citation type="journal article" date="2019" name="Int. J. Syst. Evol. Microbiol.">
        <title>The Global Catalogue of Microorganisms (GCM) 10K type strain sequencing project: providing services to taxonomists for standard genome sequencing and annotation.</title>
        <authorList>
            <consortium name="The Broad Institute Genomics Platform"/>
            <consortium name="The Broad Institute Genome Sequencing Center for Infectious Disease"/>
            <person name="Wu L."/>
            <person name="Ma J."/>
        </authorList>
    </citation>
    <scope>NUCLEOTIDE SEQUENCE [LARGE SCALE GENOMIC DNA]</scope>
    <source>
        <strain evidence="4">CGMCC 1.15342</strain>
    </source>
</reference>
<proteinExistence type="predicted"/>
<evidence type="ECO:0000256" key="1">
    <source>
        <dbReference type="SAM" id="Phobius"/>
    </source>
</evidence>
<evidence type="ECO:0000313" key="4">
    <source>
        <dbReference type="Proteomes" id="UP000597338"/>
    </source>
</evidence>